<dbReference type="PANTHER" id="PTHR46696">
    <property type="entry name" value="P450, PUTATIVE (EUROFUNG)-RELATED"/>
    <property type="match status" value="1"/>
</dbReference>
<dbReference type="GO" id="GO:0004497">
    <property type="term" value="F:monooxygenase activity"/>
    <property type="evidence" value="ECO:0007669"/>
    <property type="project" value="InterPro"/>
</dbReference>
<dbReference type="RefSeq" id="WP_189112445.1">
    <property type="nucleotide sequence ID" value="NZ_BMQC01000001.1"/>
</dbReference>
<evidence type="ECO:0000313" key="3">
    <source>
        <dbReference type="EMBL" id="GGK15114.1"/>
    </source>
</evidence>
<dbReference type="SUPFAM" id="SSF48264">
    <property type="entry name" value="Cytochrome P450"/>
    <property type="match status" value="1"/>
</dbReference>
<proteinExistence type="inferred from homology"/>
<dbReference type="PROSITE" id="PS00086">
    <property type="entry name" value="CYTOCHROME_P450"/>
    <property type="match status" value="1"/>
</dbReference>
<evidence type="ECO:0000256" key="2">
    <source>
        <dbReference type="SAM" id="MobiDB-lite"/>
    </source>
</evidence>
<protein>
    <recommendedName>
        <fullName evidence="5">Cytochrome P450</fullName>
    </recommendedName>
</protein>
<dbReference type="InterPro" id="IPR036396">
    <property type="entry name" value="Cyt_P450_sf"/>
</dbReference>
<dbReference type="GO" id="GO:0020037">
    <property type="term" value="F:heme binding"/>
    <property type="evidence" value="ECO:0007669"/>
    <property type="project" value="InterPro"/>
</dbReference>
<dbReference type="InterPro" id="IPR002397">
    <property type="entry name" value="Cyt_P450_B"/>
</dbReference>
<dbReference type="PANTHER" id="PTHR46696:SF1">
    <property type="entry name" value="CYTOCHROME P450 YJIB-RELATED"/>
    <property type="match status" value="1"/>
</dbReference>
<dbReference type="GO" id="GO:0016705">
    <property type="term" value="F:oxidoreductase activity, acting on paired donors, with incorporation or reduction of molecular oxygen"/>
    <property type="evidence" value="ECO:0007669"/>
    <property type="project" value="InterPro"/>
</dbReference>
<feature type="compositionally biased region" description="Basic residues" evidence="2">
    <location>
        <begin position="356"/>
        <end position="365"/>
    </location>
</feature>
<dbReference type="AlphaFoldDB" id="A0A8J3BMU0"/>
<name>A0A8J3BMU0_9ACTN</name>
<gene>
    <name evidence="3" type="ORF">GCM10010124_04620</name>
</gene>
<dbReference type="InterPro" id="IPR017972">
    <property type="entry name" value="Cyt_P450_CS"/>
</dbReference>
<evidence type="ECO:0000313" key="4">
    <source>
        <dbReference type="Proteomes" id="UP000662200"/>
    </source>
</evidence>
<accession>A0A8J3BMU0</accession>
<dbReference type="Gene3D" id="1.10.630.10">
    <property type="entry name" value="Cytochrome P450"/>
    <property type="match status" value="1"/>
</dbReference>
<organism evidence="3 4">
    <name type="scientific">Pilimelia terevasa</name>
    <dbReference type="NCBI Taxonomy" id="53372"/>
    <lineage>
        <taxon>Bacteria</taxon>
        <taxon>Bacillati</taxon>
        <taxon>Actinomycetota</taxon>
        <taxon>Actinomycetes</taxon>
        <taxon>Micromonosporales</taxon>
        <taxon>Micromonosporaceae</taxon>
        <taxon>Pilimelia</taxon>
    </lineage>
</organism>
<evidence type="ECO:0000256" key="1">
    <source>
        <dbReference type="ARBA" id="ARBA00010617"/>
    </source>
</evidence>
<dbReference type="EMBL" id="BMQC01000001">
    <property type="protein sequence ID" value="GGK15114.1"/>
    <property type="molecule type" value="Genomic_DNA"/>
</dbReference>
<dbReference type="PRINTS" id="PR00359">
    <property type="entry name" value="BP450"/>
</dbReference>
<reference evidence="3" key="1">
    <citation type="journal article" date="2014" name="Int. J. Syst. Evol. Microbiol.">
        <title>Complete genome sequence of Corynebacterium casei LMG S-19264T (=DSM 44701T), isolated from a smear-ripened cheese.</title>
        <authorList>
            <consortium name="US DOE Joint Genome Institute (JGI-PGF)"/>
            <person name="Walter F."/>
            <person name="Albersmeier A."/>
            <person name="Kalinowski J."/>
            <person name="Ruckert C."/>
        </authorList>
    </citation>
    <scope>NUCLEOTIDE SEQUENCE</scope>
    <source>
        <strain evidence="3">JCM 3091</strain>
    </source>
</reference>
<reference evidence="3" key="2">
    <citation type="submission" date="2020-09" db="EMBL/GenBank/DDBJ databases">
        <authorList>
            <person name="Sun Q."/>
            <person name="Ohkuma M."/>
        </authorList>
    </citation>
    <scope>NUCLEOTIDE SEQUENCE</scope>
    <source>
        <strain evidence="3">JCM 3091</strain>
    </source>
</reference>
<dbReference type="Proteomes" id="UP000662200">
    <property type="component" value="Unassembled WGS sequence"/>
</dbReference>
<evidence type="ECO:0008006" key="5">
    <source>
        <dbReference type="Google" id="ProtNLM"/>
    </source>
</evidence>
<comment type="caution">
    <text evidence="3">The sequence shown here is derived from an EMBL/GenBank/DDBJ whole genome shotgun (WGS) entry which is preliminary data.</text>
</comment>
<feature type="region of interest" description="Disordered" evidence="2">
    <location>
        <begin position="337"/>
        <end position="365"/>
    </location>
</feature>
<keyword evidence="4" id="KW-1185">Reference proteome</keyword>
<comment type="similarity">
    <text evidence="1">Belongs to the cytochrome P450 family.</text>
</comment>
<dbReference type="GO" id="GO:0005506">
    <property type="term" value="F:iron ion binding"/>
    <property type="evidence" value="ECO:0007669"/>
    <property type="project" value="InterPro"/>
</dbReference>
<sequence>MSRFAVDLSSPRLRGDSAAHTDWLRTAVGPVLPCARPHGVLVLSAALVREVLTDPARYSSAIMSTADTQLLGADGAAHRRVRRTLVRALRTADAAVARRRARARAARLLGAFAAAGGGDAVAAVARPLAVFTAAEVLGLPVPAVRRLTAWAGAAVGAATSARAGGDVGALGGEATAAVRRALGGAGRGLLGTLRAEVAAGTQTEDGALEVALLVLLASLDTTTALVATCLSDLAVGREPAADGAGPDAAADARVGRVLARRPPVRFVRRVATAPHALGAHRVRAGEPVLVHLHSANAEEGGFAFGAGPHACPGAPLARAVAAGALAAAAGLDLRPAGPPVPQDSAQIDGYAALPLHARRREGSRR</sequence>